<dbReference type="Proteomes" id="UP000235371">
    <property type="component" value="Unassembled WGS sequence"/>
</dbReference>
<organism evidence="2 3">
    <name type="scientific">Hyaloscypha bicolor E</name>
    <dbReference type="NCBI Taxonomy" id="1095630"/>
    <lineage>
        <taxon>Eukaryota</taxon>
        <taxon>Fungi</taxon>
        <taxon>Dikarya</taxon>
        <taxon>Ascomycota</taxon>
        <taxon>Pezizomycotina</taxon>
        <taxon>Leotiomycetes</taxon>
        <taxon>Helotiales</taxon>
        <taxon>Hyaloscyphaceae</taxon>
        <taxon>Hyaloscypha</taxon>
        <taxon>Hyaloscypha bicolor</taxon>
    </lineage>
</organism>
<dbReference type="GeneID" id="36583982"/>
<dbReference type="OrthoDB" id="5406607at2759"/>
<evidence type="ECO:0008006" key="4">
    <source>
        <dbReference type="Google" id="ProtNLM"/>
    </source>
</evidence>
<dbReference type="RefSeq" id="XP_024729684.1">
    <property type="nucleotide sequence ID" value="XM_024875903.1"/>
</dbReference>
<evidence type="ECO:0000313" key="3">
    <source>
        <dbReference type="Proteomes" id="UP000235371"/>
    </source>
</evidence>
<reference evidence="2 3" key="1">
    <citation type="submission" date="2016-04" db="EMBL/GenBank/DDBJ databases">
        <title>A degradative enzymes factory behind the ericoid mycorrhizal symbiosis.</title>
        <authorList>
            <consortium name="DOE Joint Genome Institute"/>
            <person name="Martino E."/>
            <person name="Morin E."/>
            <person name="Grelet G."/>
            <person name="Kuo A."/>
            <person name="Kohler A."/>
            <person name="Daghino S."/>
            <person name="Barry K."/>
            <person name="Choi C."/>
            <person name="Cichocki N."/>
            <person name="Clum A."/>
            <person name="Copeland A."/>
            <person name="Hainaut M."/>
            <person name="Haridas S."/>
            <person name="Labutti K."/>
            <person name="Lindquist E."/>
            <person name="Lipzen A."/>
            <person name="Khouja H.-R."/>
            <person name="Murat C."/>
            <person name="Ohm R."/>
            <person name="Olson A."/>
            <person name="Spatafora J."/>
            <person name="Veneault-Fourrey C."/>
            <person name="Henrissat B."/>
            <person name="Grigoriev I."/>
            <person name="Martin F."/>
            <person name="Perotto S."/>
        </authorList>
    </citation>
    <scope>NUCLEOTIDE SEQUENCE [LARGE SCALE GENOMIC DNA]</scope>
    <source>
        <strain evidence="2 3">E</strain>
    </source>
</reference>
<dbReference type="AlphaFoldDB" id="A0A2J6SPX8"/>
<keyword evidence="1" id="KW-0732">Signal</keyword>
<sequence>MTRYALLLLFAGLVASSPLKNITFTVPDGTSTHGEPNLLCTPTQWTDIIFFFLGNYVAHAATAITLPGERWQVAVATAAGALFFPTSGVFRGIARITSFAVFGKNDIYTAARAGALCMVVRSRDWRPNAGDEAQYALCRIPSATKPYKSTYQF</sequence>
<name>A0A2J6SPX8_9HELO</name>
<dbReference type="InParanoid" id="A0A2J6SPX8"/>
<evidence type="ECO:0000313" key="2">
    <source>
        <dbReference type="EMBL" id="PMD52780.1"/>
    </source>
</evidence>
<feature type="chain" id="PRO_5014443379" description="Integral membrane protein" evidence="1">
    <location>
        <begin position="17"/>
        <end position="153"/>
    </location>
</feature>
<feature type="signal peptide" evidence="1">
    <location>
        <begin position="1"/>
        <end position="16"/>
    </location>
</feature>
<dbReference type="EMBL" id="KZ613895">
    <property type="protein sequence ID" value="PMD52780.1"/>
    <property type="molecule type" value="Genomic_DNA"/>
</dbReference>
<accession>A0A2J6SPX8</accession>
<evidence type="ECO:0000256" key="1">
    <source>
        <dbReference type="SAM" id="SignalP"/>
    </source>
</evidence>
<gene>
    <name evidence="2" type="ORF">K444DRAFT_542740</name>
</gene>
<proteinExistence type="predicted"/>
<protein>
    <recommendedName>
        <fullName evidence="4">Integral membrane protein</fullName>
    </recommendedName>
</protein>
<keyword evidence="3" id="KW-1185">Reference proteome</keyword>